<dbReference type="EMBL" id="BAABHW010000001">
    <property type="protein sequence ID" value="GAA5064351.1"/>
    <property type="molecule type" value="Genomic_DNA"/>
</dbReference>
<evidence type="ECO:0000259" key="2">
    <source>
        <dbReference type="Pfam" id="PF05378"/>
    </source>
</evidence>
<accession>A0ABP9KRJ1</accession>
<dbReference type="Proteomes" id="UP001499910">
    <property type="component" value="Unassembled WGS sequence"/>
</dbReference>
<dbReference type="PANTHER" id="PTHR11365:SF23">
    <property type="entry name" value="HYPOTHETICAL 5-OXOPROLINASE (EUROFUNG)-RELATED"/>
    <property type="match status" value="1"/>
</dbReference>
<sequence>MGWRLGSDIGGTFTDVAFIAEDGTLSTAKVPSTPPNYGRGVVHGVSILADGISLALRNLSEMVHGCTVATNAILEGKGARTALLTTEGFRDVLELRRIRVPRLYEPLYVKPAPLSPRDLRFEVAERMDASGRVVTQLDTDRVRKIAREMVAAGVEAVAVCFLHSYANPIHERMAGEILREEMPDTFITLSVDTLPQMREYERTSTTVVNAYVGPPVKSYLDGMEADLIEAGCGARVSMMQSSGGVVDAEAVKEKPAQIVECGPAAGVVGAAWLARSLGIDNIITFDMGGTTAKGSMIENGGLIYAEDYEVGDSMSTAGAIAGGGGYSLRLPVIDISEVGAGGGSYVWLDRAGAIKVGPESAGAVPGPACYNTGGNRPTVTDANVTLGYLNQSSLAGGTVPIDAHLSKAALKETIADPLKLDLLAAAHGVHEVANATMVRAIKAVTTYRGRDPREFALVAFGGNGGVHGVGIARNLDIRRVIIPPAAGVFSAVGLLLADKSVSVLRAFAAPLDGIDPAAADEVYDALRSEANRLLDIDGEKAAYHLQVEMRGVGQAFELTVDLGAERFREVDFVQLRKRFASEYGQRFGHAFGDDESVEVVSLKLTATDTTQTRATTLQLPQCSLQEDVRDVWFGPDHGLMQTRVVGRQALTTDGEQGPLIIEEYEGTTVVPPDARVSIDKNSNIIVDLEAKA</sequence>
<evidence type="ECO:0000259" key="1">
    <source>
        <dbReference type="Pfam" id="PF01968"/>
    </source>
</evidence>
<dbReference type="RefSeq" id="WP_259547312.1">
    <property type="nucleotide sequence ID" value="NZ_BAABHW010000001.1"/>
</dbReference>
<dbReference type="PANTHER" id="PTHR11365">
    <property type="entry name" value="5-OXOPROLINASE RELATED"/>
    <property type="match status" value="1"/>
</dbReference>
<comment type="caution">
    <text evidence="3">The sequence shown here is derived from an EMBL/GenBank/DDBJ whole genome shotgun (WGS) entry which is preliminary data.</text>
</comment>
<feature type="domain" description="Hydantoinase A/oxoprolinase" evidence="1">
    <location>
        <begin position="202"/>
        <end position="498"/>
    </location>
</feature>
<gene>
    <name evidence="3" type="ORF">GCM10023209_00780</name>
</gene>
<dbReference type="InterPro" id="IPR008040">
    <property type="entry name" value="Hydant_A_N"/>
</dbReference>
<organism evidence="3 4">
    <name type="scientific">[Roseibacterium] beibuensis</name>
    <dbReference type="NCBI Taxonomy" id="1193142"/>
    <lineage>
        <taxon>Bacteria</taxon>
        <taxon>Pseudomonadati</taxon>
        <taxon>Pseudomonadota</taxon>
        <taxon>Alphaproteobacteria</taxon>
        <taxon>Rhodobacterales</taxon>
        <taxon>Roseobacteraceae</taxon>
        <taxon>Roseicyclus</taxon>
    </lineage>
</organism>
<dbReference type="InterPro" id="IPR002821">
    <property type="entry name" value="Hydantoinase_A"/>
</dbReference>
<feature type="domain" description="Hydantoinase/oxoprolinase N-terminal" evidence="2">
    <location>
        <begin position="5"/>
        <end position="181"/>
    </location>
</feature>
<dbReference type="Pfam" id="PF01968">
    <property type="entry name" value="Hydantoinase_A"/>
    <property type="match status" value="1"/>
</dbReference>
<dbReference type="Pfam" id="PF05378">
    <property type="entry name" value="Hydant_A_N"/>
    <property type="match status" value="1"/>
</dbReference>
<dbReference type="InterPro" id="IPR045079">
    <property type="entry name" value="Oxoprolinase-like"/>
</dbReference>
<evidence type="ECO:0000313" key="3">
    <source>
        <dbReference type="EMBL" id="GAA5064351.1"/>
    </source>
</evidence>
<proteinExistence type="predicted"/>
<name>A0ABP9KRJ1_9RHOB</name>
<protein>
    <submittedName>
        <fullName evidence="3">Hydantoinase/oxoprolinase family protein</fullName>
    </submittedName>
</protein>
<keyword evidence="4" id="KW-1185">Reference proteome</keyword>
<reference evidence="4" key="1">
    <citation type="journal article" date="2019" name="Int. J. Syst. Evol. Microbiol.">
        <title>The Global Catalogue of Microorganisms (GCM) 10K type strain sequencing project: providing services to taxonomists for standard genome sequencing and annotation.</title>
        <authorList>
            <consortium name="The Broad Institute Genomics Platform"/>
            <consortium name="The Broad Institute Genome Sequencing Center for Infectious Disease"/>
            <person name="Wu L."/>
            <person name="Ma J."/>
        </authorList>
    </citation>
    <scope>NUCLEOTIDE SEQUENCE [LARGE SCALE GENOMIC DNA]</scope>
    <source>
        <strain evidence="4">JCM 18015</strain>
    </source>
</reference>
<evidence type="ECO:0000313" key="4">
    <source>
        <dbReference type="Proteomes" id="UP001499910"/>
    </source>
</evidence>